<evidence type="ECO:0000256" key="1">
    <source>
        <dbReference type="SAM" id="Phobius"/>
    </source>
</evidence>
<dbReference type="InterPro" id="IPR013783">
    <property type="entry name" value="Ig-like_fold"/>
</dbReference>
<dbReference type="RefSeq" id="WP_165778075.1">
    <property type="nucleotide sequence ID" value="NZ_NKXO01000010.1"/>
</dbReference>
<reference evidence="3 4" key="1">
    <citation type="submission" date="2017-06" db="EMBL/GenBank/DDBJ databases">
        <title>Raineya orbicola gen. nov., sp. nov. a slightly thermophilic bacterium of the phylum Bacteroidetes and the description of Raineyaceae fam. nov.</title>
        <authorList>
            <person name="Albuquerque L."/>
            <person name="Polonia A.R.M."/>
            <person name="Barroso C."/>
            <person name="Froufe H.J.C."/>
            <person name="Lage O."/>
            <person name="Lobo-Da-Cunha A."/>
            <person name="Egas C."/>
            <person name="Da Costa M.S."/>
        </authorList>
    </citation>
    <scope>NUCLEOTIDE SEQUENCE [LARGE SCALE GENOMIC DNA]</scope>
    <source>
        <strain evidence="3 4">SPSPC-11</strain>
    </source>
</reference>
<comment type="caution">
    <text evidence="3">The sequence shown here is derived from an EMBL/GenBank/DDBJ whole genome shotgun (WGS) entry which is preliminary data.</text>
</comment>
<dbReference type="AlphaFoldDB" id="A0A2N3IIH7"/>
<feature type="transmembrane region" description="Helical" evidence="1">
    <location>
        <begin position="793"/>
        <end position="813"/>
    </location>
</feature>
<organism evidence="3 4">
    <name type="scientific">Raineya orbicola</name>
    <dbReference type="NCBI Taxonomy" id="2016530"/>
    <lineage>
        <taxon>Bacteria</taxon>
        <taxon>Pseudomonadati</taxon>
        <taxon>Bacteroidota</taxon>
        <taxon>Cytophagia</taxon>
        <taxon>Cytophagales</taxon>
        <taxon>Raineyaceae</taxon>
        <taxon>Raineya</taxon>
    </lineage>
</organism>
<dbReference type="SUPFAM" id="SSF63829">
    <property type="entry name" value="Calcium-dependent phosphotriesterase"/>
    <property type="match status" value="1"/>
</dbReference>
<evidence type="ECO:0000313" key="3">
    <source>
        <dbReference type="EMBL" id="PKQ70150.1"/>
    </source>
</evidence>
<feature type="domain" description="Two component regulator three Y" evidence="2">
    <location>
        <begin position="723"/>
        <end position="773"/>
    </location>
</feature>
<keyword evidence="1" id="KW-0472">Membrane</keyword>
<protein>
    <submittedName>
        <fullName evidence="3">Y Y Y domain</fullName>
    </submittedName>
</protein>
<dbReference type="Gene3D" id="2.60.40.10">
    <property type="entry name" value="Immunoglobulins"/>
    <property type="match status" value="1"/>
</dbReference>
<name>A0A2N3IIH7_9BACT</name>
<keyword evidence="1" id="KW-1133">Transmembrane helix</keyword>
<proteinExistence type="predicted"/>
<sequence>MKAFLGFGLLFLSFFSFAQRGNLWVKNYRLNFTPQVTEVAQDKQGILYFAHSEGILMYDGFVWENLPLSFSPHSIAFGSEGELWVAGKGSISRGILDKARKWQFEPIANQDFEKELGTFKSIFVQEKQVYFYGDKALCKWNGTSLETLYLQENGEMQGWCLLNGEVFLNITEKGLCKLNGKNLIPIRNDFSEKYIQNFVPLDKNRLLLACDDNLLWIFDGKTFDTYSNFASNYLNENLLEKITQLSENEWVISTLAGGTLILSKQDRSIRYIINQETGLADNEISAVFVDNQKDIWLCHTEGISKVSTHLPVYSFSHYPTLEGKPTTIFKHKDLLYVGTNAGLFYLSRSNKDDVSGQVAQEKQRQMQILAWEQARQRALKKKKSLKNLLSQISIQKKDEKPKTETKVVTVVVEANVYDYNYSNFLLEQIPFNFRKISGIDSKCKQLIDFQGHLLALTGTGLYEVTFGIAKSILEDKTIQYIEVSETNPNILYVCSSKGFFYLLKNGEGWSQPQWINGLQGFVFNCSQYEKHLWLAGQGKIWKLELSQMGIPTRVKANYTLEKNSNMRMYSRIVQKNLVFFSNKIVLEKSDFAFDLFFPSERYSSLQLGEANLFLNHNKQIWAFQEQNWQELNTSQANPATRFLSVLNEVQDVFQDENGHLWVATASGIFWINALEAKKEVKESNLFVRQIEGNDNLLSLEDAIIQSDNEGQKVSIRVASPFFIGEENTQIQYRLSGLDDNDEWSEWRNQSLIEFPFLPNGKYELQVRSRNAMGVVSNVYSFPFLVKAPFWQTWWFYLIQIGVMIGLLLAAVIYNQRGAESRVASVITLVAIITVFEFIILLLEPVIDNFVGGVFIFKLIMNILLAVSLVPLEKKVRTYLQNSEYLEKLARKLGFRRPIREYFNVNQLKELAKNRRQG</sequence>
<feature type="transmembrane region" description="Helical" evidence="1">
    <location>
        <begin position="825"/>
        <end position="842"/>
    </location>
</feature>
<dbReference type="Pfam" id="PF07495">
    <property type="entry name" value="Y_Y_Y"/>
    <property type="match status" value="1"/>
</dbReference>
<dbReference type="Gene3D" id="2.130.10.10">
    <property type="entry name" value="YVTN repeat-like/Quinoprotein amine dehydrogenase"/>
    <property type="match status" value="2"/>
</dbReference>
<dbReference type="EMBL" id="NKXO01000010">
    <property type="protein sequence ID" value="PKQ70150.1"/>
    <property type="molecule type" value="Genomic_DNA"/>
</dbReference>
<keyword evidence="4" id="KW-1185">Reference proteome</keyword>
<gene>
    <name evidence="3" type="ORF">Rain11_0810</name>
</gene>
<accession>A0A2N3IIH7</accession>
<dbReference type="InterPro" id="IPR015943">
    <property type="entry name" value="WD40/YVTN_repeat-like_dom_sf"/>
</dbReference>
<dbReference type="Proteomes" id="UP000233387">
    <property type="component" value="Unassembled WGS sequence"/>
</dbReference>
<dbReference type="InterPro" id="IPR011123">
    <property type="entry name" value="Y_Y_Y"/>
</dbReference>
<evidence type="ECO:0000259" key="2">
    <source>
        <dbReference type="Pfam" id="PF07495"/>
    </source>
</evidence>
<feature type="transmembrane region" description="Helical" evidence="1">
    <location>
        <begin position="848"/>
        <end position="871"/>
    </location>
</feature>
<evidence type="ECO:0000313" key="4">
    <source>
        <dbReference type="Proteomes" id="UP000233387"/>
    </source>
</evidence>
<keyword evidence="1" id="KW-0812">Transmembrane</keyword>